<dbReference type="VEuPathDB" id="FungiDB:B9J08_001752"/>
<keyword evidence="4" id="KW-0378">Hydrolase</keyword>
<comment type="similarity">
    <text evidence="2">Belongs to the peptidase M20A family.</text>
</comment>
<reference evidence="8 9" key="1">
    <citation type="journal article" date="2017" name="Clin. Infect. Dis.">
        <title>Simultaneous emergence of multidrug-resistant Candida auris on 3 continents confirmed by whole-genome sequencing and epidemiological analyses.</title>
        <authorList>
            <person name="Lockhart S.R."/>
            <person name="Etienne K.A."/>
            <person name="Vallabhaneni S."/>
            <person name="Farooqi J."/>
            <person name="Chowdhary A."/>
            <person name="Govender N.P."/>
            <person name="Colombo A.L."/>
            <person name="Calvo B."/>
            <person name="Cuomo C.A."/>
            <person name="Desjardins C.A."/>
            <person name="Berkow E.L."/>
            <person name="Castanheira M."/>
            <person name="Magobo R.E."/>
            <person name="Jabeen K."/>
            <person name="Asghar R.J."/>
            <person name="Meis J.F."/>
            <person name="Jackson B."/>
            <person name="Chiller T."/>
            <person name="Litvintseva A.P."/>
        </authorList>
    </citation>
    <scope>NUCLEOTIDE SEQUENCE [LARGE SCALE GENOMIC DNA]</scope>
    <source>
        <strain evidence="8 9">B8441</strain>
    </source>
</reference>
<dbReference type="Gene3D" id="3.40.630.10">
    <property type="entry name" value="Zn peptidases"/>
    <property type="match status" value="1"/>
</dbReference>
<dbReference type="Gene3D" id="3.30.70.360">
    <property type="match status" value="1"/>
</dbReference>
<protein>
    <recommendedName>
        <fullName evidence="6">Peptidase M20 dimerisation domain-containing protein</fullName>
    </recommendedName>
</protein>
<dbReference type="InterPro" id="IPR036264">
    <property type="entry name" value="Bact_exopeptidase_dim_dom"/>
</dbReference>
<evidence type="ECO:0000256" key="2">
    <source>
        <dbReference type="ARBA" id="ARBA00006247"/>
    </source>
</evidence>
<dbReference type="GO" id="GO:0016787">
    <property type="term" value="F:hydrolase activity"/>
    <property type="evidence" value="ECO:0007669"/>
    <property type="project" value="UniProtKB-KW"/>
</dbReference>
<evidence type="ECO:0000313" key="7">
    <source>
        <dbReference type="EMBL" id="KAK8441906.1"/>
    </source>
</evidence>
<comment type="cofactor">
    <cofactor evidence="1">
        <name>Zn(2+)</name>
        <dbReference type="ChEBI" id="CHEBI:29105"/>
    </cofactor>
</comment>
<comment type="caution">
    <text evidence="8">The sequence shown here is derived from an EMBL/GenBank/DDBJ whole genome shotgun (WGS) entry which is preliminary data.</text>
</comment>
<dbReference type="PANTHER" id="PTHR43808">
    <property type="entry name" value="ACETYLORNITHINE DEACETYLASE"/>
    <property type="match status" value="1"/>
</dbReference>
<dbReference type="STRING" id="498019.A0A2H0ZYF4"/>
<keyword evidence="3" id="KW-0479">Metal-binding</keyword>
<dbReference type="SUPFAM" id="SSF53187">
    <property type="entry name" value="Zn-dependent exopeptidases"/>
    <property type="match status" value="1"/>
</dbReference>
<accession>A0A2H0ZYF4</accession>
<dbReference type="Proteomes" id="UP000230249">
    <property type="component" value="Unassembled WGS sequence"/>
</dbReference>
<organism evidence="8">
    <name type="scientific">Candidozyma auris</name>
    <name type="common">Yeast</name>
    <name type="synonym">Candida auris</name>
    <dbReference type="NCBI Taxonomy" id="498019"/>
    <lineage>
        <taxon>Eukaryota</taxon>
        <taxon>Fungi</taxon>
        <taxon>Dikarya</taxon>
        <taxon>Ascomycota</taxon>
        <taxon>Saccharomycotina</taxon>
        <taxon>Pichiomycetes</taxon>
        <taxon>Metschnikowiaceae</taxon>
        <taxon>Candidozyma</taxon>
    </lineage>
</organism>
<dbReference type="AlphaFoldDB" id="A0A2H0ZYF4"/>
<reference evidence="7" key="4">
    <citation type="submission" date="2024-03" db="EMBL/GenBank/DDBJ databases">
        <title>Improved genome assembly of Candida auris strain B8441 and annotation of B11205.</title>
        <authorList>
            <person name="Cauldron N.C."/>
            <person name="Shea T."/>
            <person name="Cuomo C.A."/>
        </authorList>
    </citation>
    <scope>NUCLEOTIDE SEQUENCE</scope>
    <source>
        <strain evidence="7">B8441</strain>
    </source>
</reference>
<dbReference type="EMBL" id="PEKT03000001">
    <property type="protein sequence ID" value="KAK8441906.1"/>
    <property type="molecule type" value="Genomic_DNA"/>
</dbReference>
<reference evidence="7 9" key="3">
    <citation type="journal article" date="2018" name="Nat. Commun.">
        <title>Genomic insights into multidrug-resistance, mating and virulence in Candida auris and related emerging species.</title>
        <authorList>
            <person name="Munoz J.F."/>
            <person name="Gade L."/>
            <person name="Chow N.A."/>
            <person name="Loparev V.N."/>
            <person name="Juieng P."/>
            <person name="Berkow E.L."/>
            <person name="Farrer R.A."/>
            <person name="Litvintseva A.P."/>
            <person name="Cuomo C.A."/>
        </authorList>
    </citation>
    <scope>GENOME REANNOTATION</scope>
    <source>
        <strain evidence="7 9">B8441</strain>
    </source>
</reference>
<evidence type="ECO:0000313" key="9">
    <source>
        <dbReference type="Proteomes" id="UP000230249"/>
    </source>
</evidence>
<dbReference type="SUPFAM" id="SSF55031">
    <property type="entry name" value="Bacterial exopeptidase dimerisation domain"/>
    <property type="match status" value="1"/>
</dbReference>
<dbReference type="InterPro" id="IPR011650">
    <property type="entry name" value="Peptidase_M20_dimer"/>
</dbReference>
<dbReference type="CDD" id="cd05652">
    <property type="entry name" value="M20_ArgE_DapE-like_fungal"/>
    <property type="match status" value="1"/>
</dbReference>
<evidence type="ECO:0000256" key="4">
    <source>
        <dbReference type="ARBA" id="ARBA00022801"/>
    </source>
</evidence>
<name>A0A2H0ZYF4_CANAR</name>
<dbReference type="PANTHER" id="PTHR43808:SF8">
    <property type="entry name" value="PEPTIDASE M20 DIMERISATION DOMAIN-CONTAINING PROTEIN"/>
    <property type="match status" value="1"/>
</dbReference>
<reference evidence="8" key="2">
    <citation type="submission" date="2017-11" db="EMBL/GenBank/DDBJ databases">
        <title>Candida auris genome assembly and annotation.</title>
        <authorList>
            <person name="Munoz J.F."/>
            <person name="Gade L.G."/>
            <person name="Chow N.A."/>
            <person name="Litvintseva A.P."/>
            <person name="Loparev V.N."/>
            <person name="Cuomo C.A."/>
        </authorList>
    </citation>
    <scope>NUCLEOTIDE SEQUENCE</scope>
    <source>
        <strain evidence="8">B8441</strain>
    </source>
</reference>
<evidence type="ECO:0000256" key="1">
    <source>
        <dbReference type="ARBA" id="ARBA00001947"/>
    </source>
</evidence>
<evidence type="ECO:0000259" key="6">
    <source>
        <dbReference type="Pfam" id="PF07687"/>
    </source>
</evidence>
<dbReference type="VEuPathDB" id="FungiDB:CJI97_002413"/>
<keyword evidence="5" id="KW-0862">Zinc</keyword>
<dbReference type="VEuPathDB" id="FungiDB:CJI96_0000214"/>
<dbReference type="InterPro" id="IPR050072">
    <property type="entry name" value="Peptidase_M20A"/>
</dbReference>
<sequence length="413" mass="45741">MCSNRSRTTSAIEYRMRLTVLLFAASLVAAWSLLDYMPQNLLNLDVTSKWDSEPAFSALEDYIVDDKFSLLKLHRGLMEIESISGNEHKVALFLSDYLKKAGLSVELQHVERDRYNVYAYIGNQRNTTTVVSSHIDVVPPYIGYSVDGTKIRGRGACDDKGPLAAQVIAYLDLYYENKIKEGEVSLLFVVGEENTGVGMRTASEKLGVNWEYAIFGEPTENKLGVGHKGIFVFDIEVFGRAAHSGYPHLGVSATEILIPILHKIQNLELPESELLGPSIVNVGKVEAGVAANVIPAYAKATIAIRVSSDLDEVVRLVHSVVDDVEHVAPVTGRTTDPQYLDYKVPGFESIILAYNTDVPNLSLPLKKRFLYGPGTIHVAHSDDEHVENQDLLKSVDGYRRLVEYILSLENATE</sequence>
<dbReference type="Pfam" id="PF01546">
    <property type="entry name" value="Peptidase_M20"/>
    <property type="match status" value="1"/>
</dbReference>
<evidence type="ECO:0000256" key="5">
    <source>
        <dbReference type="ARBA" id="ARBA00022833"/>
    </source>
</evidence>
<proteinExistence type="inferred from homology"/>
<dbReference type="VEuPathDB" id="FungiDB:CJJ09_001726"/>
<dbReference type="PROSITE" id="PS00759">
    <property type="entry name" value="ARGE_DAPE_CPG2_2"/>
    <property type="match status" value="1"/>
</dbReference>
<dbReference type="OMA" id="ANANYPW"/>
<dbReference type="InterPro" id="IPR002933">
    <property type="entry name" value="Peptidase_M20"/>
</dbReference>
<dbReference type="EMBL" id="PEKT02000004">
    <property type="protein sequence ID" value="PIS55648.1"/>
    <property type="molecule type" value="Genomic_DNA"/>
</dbReference>
<gene>
    <name evidence="8" type="ORF">B9J08_001752</name>
    <name evidence="7" type="ORF">B9J08_00222</name>
</gene>
<evidence type="ECO:0000256" key="3">
    <source>
        <dbReference type="ARBA" id="ARBA00022723"/>
    </source>
</evidence>
<evidence type="ECO:0000313" key="8">
    <source>
        <dbReference type="EMBL" id="PIS55648.1"/>
    </source>
</evidence>
<keyword evidence="9" id="KW-1185">Reference proteome</keyword>
<dbReference type="VEuPathDB" id="FungiDB:CJJ07_004913"/>
<dbReference type="Pfam" id="PF07687">
    <property type="entry name" value="M20_dimer"/>
    <property type="match status" value="1"/>
</dbReference>
<dbReference type="GO" id="GO:0046872">
    <property type="term" value="F:metal ion binding"/>
    <property type="evidence" value="ECO:0007669"/>
    <property type="project" value="UniProtKB-KW"/>
</dbReference>
<feature type="domain" description="Peptidase M20 dimerisation" evidence="6">
    <location>
        <begin position="225"/>
        <end position="326"/>
    </location>
</feature>
<dbReference type="InterPro" id="IPR001261">
    <property type="entry name" value="ArgE/DapE_CS"/>
</dbReference>